<name>A0A2P2PH32_RHIMU</name>
<proteinExistence type="predicted"/>
<evidence type="ECO:0000313" key="1">
    <source>
        <dbReference type="EMBL" id="MBX53971.1"/>
    </source>
</evidence>
<accession>A0A2P2PH32</accession>
<organism evidence="1">
    <name type="scientific">Rhizophora mucronata</name>
    <name type="common">Asiatic mangrove</name>
    <dbReference type="NCBI Taxonomy" id="61149"/>
    <lineage>
        <taxon>Eukaryota</taxon>
        <taxon>Viridiplantae</taxon>
        <taxon>Streptophyta</taxon>
        <taxon>Embryophyta</taxon>
        <taxon>Tracheophyta</taxon>
        <taxon>Spermatophyta</taxon>
        <taxon>Magnoliopsida</taxon>
        <taxon>eudicotyledons</taxon>
        <taxon>Gunneridae</taxon>
        <taxon>Pentapetalae</taxon>
        <taxon>rosids</taxon>
        <taxon>fabids</taxon>
        <taxon>Malpighiales</taxon>
        <taxon>Rhizophoraceae</taxon>
        <taxon>Rhizophora</taxon>
    </lineage>
</organism>
<dbReference type="EMBL" id="GGEC01073487">
    <property type="protein sequence ID" value="MBX53971.1"/>
    <property type="molecule type" value="Transcribed_RNA"/>
</dbReference>
<dbReference type="AlphaFoldDB" id="A0A2P2PH32"/>
<protein>
    <submittedName>
        <fullName evidence="1">Uncharacterized protein</fullName>
    </submittedName>
</protein>
<reference evidence="1" key="1">
    <citation type="submission" date="2018-02" db="EMBL/GenBank/DDBJ databases">
        <title>Rhizophora mucronata_Transcriptome.</title>
        <authorList>
            <person name="Meera S.P."/>
            <person name="Sreeshan A."/>
            <person name="Augustine A."/>
        </authorList>
    </citation>
    <scope>NUCLEOTIDE SEQUENCE</scope>
    <source>
        <tissue evidence="1">Leaf</tissue>
    </source>
</reference>
<sequence>MMTFTLCIITLCYLYSCGQVLIFIGAALTIWHHLHWSEGTNGLLVSFRSKEK</sequence>